<protein>
    <recommendedName>
        <fullName evidence="4">Nucleic acid-binding protein</fullName>
    </recommendedName>
</protein>
<proteinExistence type="predicted"/>
<dbReference type="InterPro" id="IPR012340">
    <property type="entry name" value="NA-bd_OB-fold"/>
</dbReference>
<evidence type="ECO:0008006" key="4">
    <source>
        <dbReference type="Google" id="ProtNLM"/>
    </source>
</evidence>
<dbReference type="EMBL" id="AWUE01011322">
    <property type="protein sequence ID" value="OMP10749.1"/>
    <property type="molecule type" value="Genomic_DNA"/>
</dbReference>
<name>A0A1R3KUN7_9ROSI</name>
<dbReference type="Gene3D" id="2.40.50.140">
    <property type="entry name" value="Nucleic acid-binding proteins"/>
    <property type="match status" value="1"/>
</dbReference>
<dbReference type="Proteomes" id="UP000187203">
    <property type="component" value="Unassembled WGS sequence"/>
</dbReference>
<comment type="caution">
    <text evidence="2">The sequence shown here is derived from an EMBL/GenBank/DDBJ whole genome shotgun (WGS) entry which is preliminary data.</text>
</comment>
<evidence type="ECO:0000313" key="3">
    <source>
        <dbReference type="Proteomes" id="UP000187203"/>
    </source>
</evidence>
<keyword evidence="3" id="KW-1185">Reference proteome</keyword>
<feature type="region of interest" description="Disordered" evidence="1">
    <location>
        <begin position="256"/>
        <end position="301"/>
    </location>
</feature>
<feature type="compositionally biased region" description="Basic and acidic residues" evidence="1">
    <location>
        <begin position="261"/>
        <end position="272"/>
    </location>
</feature>
<reference evidence="3" key="1">
    <citation type="submission" date="2013-09" db="EMBL/GenBank/DDBJ databases">
        <title>Corchorus olitorius genome sequencing.</title>
        <authorList>
            <person name="Alam M."/>
            <person name="Haque M.S."/>
            <person name="Islam M.S."/>
            <person name="Emdad E.M."/>
            <person name="Islam M.M."/>
            <person name="Ahmed B."/>
            <person name="Halim A."/>
            <person name="Hossen Q.M.M."/>
            <person name="Hossain M.Z."/>
            <person name="Ahmed R."/>
            <person name="Khan M.M."/>
            <person name="Islam R."/>
            <person name="Rashid M.M."/>
            <person name="Khan S.A."/>
            <person name="Rahman M.S."/>
            <person name="Alam M."/>
            <person name="Yahiya A.S."/>
            <person name="Khan M.S."/>
            <person name="Azam M.S."/>
            <person name="Haque T."/>
            <person name="Lashkar M.Z.H."/>
            <person name="Akhand A.I."/>
            <person name="Morshed G."/>
            <person name="Roy S."/>
            <person name="Uddin K.S."/>
            <person name="Rabeya T."/>
            <person name="Hossain A.S."/>
            <person name="Chowdhury A."/>
            <person name="Snigdha A.R."/>
            <person name="Mortoza M.S."/>
            <person name="Matin S.A."/>
            <person name="Hoque S.M.E."/>
            <person name="Islam M.K."/>
            <person name="Roy D.K."/>
            <person name="Haider R."/>
            <person name="Moosa M.M."/>
            <person name="Elias S.M."/>
            <person name="Hasan A.M."/>
            <person name="Jahan S."/>
            <person name="Shafiuddin M."/>
            <person name="Mahmood N."/>
            <person name="Shommy N.S."/>
        </authorList>
    </citation>
    <scope>NUCLEOTIDE SEQUENCE [LARGE SCALE GENOMIC DNA]</scope>
    <source>
        <strain evidence="3">cv. O-4</strain>
    </source>
</reference>
<evidence type="ECO:0000313" key="2">
    <source>
        <dbReference type="EMBL" id="OMP10749.1"/>
    </source>
</evidence>
<dbReference type="AlphaFoldDB" id="A0A1R3KUN7"/>
<gene>
    <name evidence="2" type="ORF">COLO4_04308</name>
</gene>
<sequence length="301" mass="33524">MLELPSPEEYTIYFSSSTKLTEDTENLEIYPKYFFRFAEMADIMKRSEKDPPLAVLVDSGTRTSHKVDVNLRLLSDDILRVSFWVSHIQHHNLAELAAMAEKPIFAVASTTVSSSSAKVYVNPDIREAQEIRQSNCPLKVHPTKGGGFECTQQGLVTPRLVMQLTLMIKDETVDDFEVVVFGPLAKNLMKQQRQALPASLKGTQIIGSASDVELPAAANLPQPLLAVDDSQTCLDSPSIPFDLFAEILLVEEEQIKQGPIPKEESKKQDESHSGAQPQQKILPRESKVKQVARKLVKDRPS</sequence>
<evidence type="ECO:0000256" key="1">
    <source>
        <dbReference type="SAM" id="MobiDB-lite"/>
    </source>
</evidence>
<accession>A0A1R3KUN7</accession>
<organism evidence="2 3">
    <name type="scientific">Corchorus olitorius</name>
    <dbReference type="NCBI Taxonomy" id="93759"/>
    <lineage>
        <taxon>Eukaryota</taxon>
        <taxon>Viridiplantae</taxon>
        <taxon>Streptophyta</taxon>
        <taxon>Embryophyta</taxon>
        <taxon>Tracheophyta</taxon>
        <taxon>Spermatophyta</taxon>
        <taxon>Magnoliopsida</taxon>
        <taxon>eudicotyledons</taxon>
        <taxon>Gunneridae</taxon>
        <taxon>Pentapetalae</taxon>
        <taxon>rosids</taxon>
        <taxon>malvids</taxon>
        <taxon>Malvales</taxon>
        <taxon>Malvaceae</taxon>
        <taxon>Grewioideae</taxon>
        <taxon>Apeibeae</taxon>
        <taxon>Corchorus</taxon>
    </lineage>
</organism>